<protein>
    <submittedName>
        <fullName evidence="1">Uncharacterized protein</fullName>
    </submittedName>
</protein>
<evidence type="ECO:0000313" key="1">
    <source>
        <dbReference type="EMBL" id="KAK8538736.1"/>
    </source>
</evidence>
<evidence type="ECO:0000313" key="2">
    <source>
        <dbReference type="Proteomes" id="UP001472677"/>
    </source>
</evidence>
<accession>A0ABR2DH63</accession>
<sequence>MDPLGDRSSSHRPIHAHADSMPSLLRPLRCWPPQIHGPALMPDLADEGEKSGSFGVQAQLLGLSKHSRVSYFSWNLIIQSVAMQVKPVKFLSWEIAGEIFPVADDEGWGV</sequence>
<organism evidence="1 2">
    <name type="scientific">Hibiscus sabdariffa</name>
    <name type="common">roselle</name>
    <dbReference type="NCBI Taxonomy" id="183260"/>
    <lineage>
        <taxon>Eukaryota</taxon>
        <taxon>Viridiplantae</taxon>
        <taxon>Streptophyta</taxon>
        <taxon>Embryophyta</taxon>
        <taxon>Tracheophyta</taxon>
        <taxon>Spermatophyta</taxon>
        <taxon>Magnoliopsida</taxon>
        <taxon>eudicotyledons</taxon>
        <taxon>Gunneridae</taxon>
        <taxon>Pentapetalae</taxon>
        <taxon>rosids</taxon>
        <taxon>malvids</taxon>
        <taxon>Malvales</taxon>
        <taxon>Malvaceae</taxon>
        <taxon>Malvoideae</taxon>
        <taxon>Hibiscus</taxon>
    </lineage>
</organism>
<dbReference type="Proteomes" id="UP001472677">
    <property type="component" value="Unassembled WGS sequence"/>
</dbReference>
<gene>
    <name evidence="1" type="ORF">V6N12_034444</name>
</gene>
<keyword evidence="2" id="KW-1185">Reference proteome</keyword>
<comment type="caution">
    <text evidence="1">The sequence shown here is derived from an EMBL/GenBank/DDBJ whole genome shotgun (WGS) entry which is preliminary data.</text>
</comment>
<dbReference type="EMBL" id="JBBPBM010000027">
    <property type="protein sequence ID" value="KAK8538736.1"/>
    <property type="molecule type" value="Genomic_DNA"/>
</dbReference>
<proteinExistence type="predicted"/>
<reference evidence="1 2" key="1">
    <citation type="journal article" date="2024" name="G3 (Bethesda)">
        <title>Genome assembly of Hibiscus sabdariffa L. provides insights into metabolisms of medicinal natural products.</title>
        <authorList>
            <person name="Kim T."/>
        </authorList>
    </citation>
    <scope>NUCLEOTIDE SEQUENCE [LARGE SCALE GENOMIC DNA]</scope>
    <source>
        <strain evidence="1">TK-2024</strain>
        <tissue evidence="1">Old leaves</tissue>
    </source>
</reference>
<name>A0ABR2DH63_9ROSI</name>